<keyword evidence="2" id="KW-0460">Magnesium</keyword>
<proteinExistence type="inferred from homology"/>
<comment type="similarity">
    <text evidence="2">Belongs to the terpene synthase family.</text>
</comment>
<sequence length="341" mass="36873">MDSDVLRAMQADCPIPSRISPHAAAVQDWLNGWLRGFALPLDLPDLERLGHADSAYYASRLYPDATRADLQTIAALFTWFFLLDDVCDGPPGAAAPDVRGLCDGVLHTLRHDPPGRHPAFAGPLRRMLVRVWQPPRLRMGPEWQARFLDAVSHHVDGILVEAANKAVARRPSVADYVELRRATSAAYVAYALIEFTTGTPLPAAVHHHPLVREIAATANDLLSWFNDLVSLERDTATSGGHNLVLAVAHEEGVPVDVAFSAVVHRWRETMCRFGELRAAVPSFGPAIDGPLHRYLDGVAGSIRGTIDWSLESARYAGASATPGTITRSPYPAALPASGPGA</sequence>
<protein>
    <recommendedName>
        <fullName evidence="2">Terpene synthase</fullName>
        <ecNumber evidence="2">4.2.3.-</ecNumber>
    </recommendedName>
</protein>
<gene>
    <name evidence="3" type="ORF">ACFQ4H_15615</name>
</gene>
<dbReference type="Gene3D" id="1.10.600.10">
    <property type="entry name" value="Farnesyl Diphosphate Synthase"/>
    <property type="match status" value="1"/>
</dbReference>
<dbReference type="Proteomes" id="UP001597260">
    <property type="component" value="Unassembled WGS sequence"/>
</dbReference>
<accession>A0ABW3YEM0</accession>
<keyword evidence="1 2" id="KW-0456">Lyase</keyword>
<comment type="cofactor">
    <cofactor evidence="2">
        <name>Mg(2+)</name>
        <dbReference type="ChEBI" id="CHEBI:18420"/>
    </cofactor>
</comment>
<dbReference type="SFLD" id="SFLDS00005">
    <property type="entry name" value="Isoprenoid_Synthase_Type_I"/>
    <property type="match status" value="1"/>
</dbReference>
<evidence type="ECO:0000313" key="3">
    <source>
        <dbReference type="EMBL" id="MFD1322525.1"/>
    </source>
</evidence>
<dbReference type="InterPro" id="IPR034686">
    <property type="entry name" value="Terpene_cyclase-like_2"/>
</dbReference>
<dbReference type="SUPFAM" id="SSF48576">
    <property type="entry name" value="Terpenoid synthases"/>
    <property type="match status" value="1"/>
</dbReference>
<dbReference type="EMBL" id="JBHTMP010000021">
    <property type="protein sequence ID" value="MFD1322525.1"/>
    <property type="molecule type" value="Genomic_DNA"/>
</dbReference>
<reference evidence="4" key="1">
    <citation type="journal article" date="2019" name="Int. J. Syst. Evol. Microbiol.">
        <title>The Global Catalogue of Microorganisms (GCM) 10K type strain sequencing project: providing services to taxonomists for standard genome sequencing and annotation.</title>
        <authorList>
            <consortium name="The Broad Institute Genomics Platform"/>
            <consortium name="The Broad Institute Genome Sequencing Center for Infectious Disease"/>
            <person name="Wu L."/>
            <person name="Ma J."/>
        </authorList>
    </citation>
    <scope>NUCLEOTIDE SEQUENCE [LARGE SCALE GENOMIC DNA]</scope>
    <source>
        <strain evidence="4">JCM 31037</strain>
    </source>
</reference>
<name>A0ABW3YEM0_9ACTN</name>
<comment type="caution">
    <text evidence="3">The sequence shown here is derived from an EMBL/GenBank/DDBJ whole genome shotgun (WGS) entry which is preliminary data.</text>
</comment>
<evidence type="ECO:0000256" key="1">
    <source>
        <dbReference type="ARBA" id="ARBA00023239"/>
    </source>
</evidence>
<evidence type="ECO:0000313" key="4">
    <source>
        <dbReference type="Proteomes" id="UP001597260"/>
    </source>
</evidence>
<evidence type="ECO:0000256" key="2">
    <source>
        <dbReference type="RuleBase" id="RU366034"/>
    </source>
</evidence>
<organism evidence="3 4">
    <name type="scientific">Micromonospora sonneratiae</name>
    <dbReference type="NCBI Taxonomy" id="1184706"/>
    <lineage>
        <taxon>Bacteria</taxon>
        <taxon>Bacillati</taxon>
        <taxon>Actinomycetota</taxon>
        <taxon>Actinomycetes</taxon>
        <taxon>Micromonosporales</taxon>
        <taxon>Micromonosporaceae</taxon>
        <taxon>Micromonospora</taxon>
    </lineage>
</organism>
<keyword evidence="2" id="KW-0479">Metal-binding</keyword>
<dbReference type="InterPro" id="IPR008949">
    <property type="entry name" value="Isoprenoid_synthase_dom_sf"/>
</dbReference>
<dbReference type="PANTHER" id="PTHR35201:SF4">
    <property type="entry name" value="BETA-PINACENE SYNTHASE-RELATED"/>
    <property type="match status" value="1"/>
</dbReference>
<dbReference type="RefSeq" id="WP_377571638.1">
    <property type="nucleotide sequence ID" value="NZ_JBHTMP010000021.1"/>
</dbReference>
<keyword evidence="4" id="KW-1185">Reference proteome</keyword>
<dbReference type="SFLD" id="SFLDG01020">
    <property type="entry name" value="Terpene_Cyclase_Like_2"/>
    <property type="match status" value="1"/>
</dbReference>
<dbReference type="Pfam" id="PF19086">
    <property type="entry name" value="Terpene_syn_C_2"/>
    <property type="match status" value="1"/>
</dbReference>
<dbReference type="PANTHER" id="PTHR35201">
    <property type="entry name" value="TERPENE SYNTHASE"/>
    <property type="match status" value="1"/>
</dbReference>
<dbReference type="EC" id="4.2.3.-" evidence="2"/>